<name>A0A4Y1QVN9_PRUDU</name>
<sequence>MWIKDLQVRSLVYMYSTGETASSHINIIIKDLQVLIKGVDDKPAPPFKINNKIIDKGAYPFGVVSHQKIP</sequence>
<evidence type="ECO:0000313" key="1">
    <source>
        <dbReference type="EMBL" id="BBG95886.1"/>
    </source>
</evidence>
<reference evidence="1" key="1">
    <citation type="journal article" date="2019" name="Science">
        <title>Mutation of a bHLH transcription factor allowed almond domestication.</title>
        <authorList>
            <person name="Sanchez-Perez R."/>
            <person name="Pavan S."/>
            <person name="Mazzeo R."/>
            <person name="Moldovan C."/>
            <person name="Aiese Cigliano R."/>
            <person name="Del Cueto J."/>
            <person name="Ricciardi F."/>
            <person name="Lotti C."/>
            <person name="Ricciardi L."/>
            <person name="Dicenta F."/>
            <person name="Lopez-Marques R.L."/>
            <person name="Lindberg Moller B."/>
        </authorList>
    </citation>
    <scope>NUCLEOTIDE SEQUENCE</scope>
</reference>
<dbReference type="AlphaFoldDB" id="A0A4Y1QVN9"/>
<accession>A0A4Y1QVN9</accession>
<protein>
    <submittedName>
        <fullName evidence="1">MEI2-like protein 5</fullName>
    </submittedName>
</protein>
<organism evidence="1">
    <name type="scientific">Prunus dulcis</name>
    <name type="common">Almond</name>
    <name type="synonym">Amygdalus dulcis</name>
    <dbReference type="NCBI Taxonomy" id="3755"/>
    <lineage>
        <taxon>Eukaryota</taxon>
        <taxon>Viridiplantae</taxon>
        <taxon>Streptophyta</taxon>
        <taxon>Embryophyta</taxon>
        <taxon>Tracheophyta</taxon>
        <taxon>Spermatophyta</taxon>
        <taxon>Magnoliopsida</taxon>
        <taxon>eudicotyledons</taxon>
        <taxon>Gunneridae</taxon>
        <taxon>Pentapetalae</taxon>
        <taxon>rosids</taxon>
        <taxon>fabids</taxon>
        <taxon>Rosales</taxon>
        <taxon>Rosaceae</taxon>
        <taxon>Amygdaloideae</taxon>
        <taxon>Amygdaleae</taxon>
        <taxon>Prunus</taxon>
    </lineage>
</organism>
<dbReference type="EMBL" id="AP019297">
    <property type="protein sequence ID" value="BBG95886.1"/>
    <property type="molecule type" value="Genomic_DNA"/>
</dbReference>
<proteinExistence type="predicted"/>
<gene>
    <name evidence="1" type="ORF">Prudu_004545</name>
</gene>